<dbReference type="EC" id="3.4.19.12" evidence="1"/>
<keyword evidence="6" id="KW-1185">Reference proteome</keyword>
<dbReference type="PANTHER" id="PTHR21646">
    <property type="entry name" value="UBIQUITIN CARBOXYL-TERMINAL HYDROLASE"/>
    <property type="match status" value="1"/>
</dbReference>
<dbReference type="InterPro" id="IPR018200">
    <property type="entry name" value="USP_CS"/>
</dbReference>
<dbReference type="AlphaFoldDB" id="B6K687"/>
<keyword evidence="1" id="KW-0788">Thiol protease</keyword>
<dbReference type="InterPro" id="IPR028889">
    <property type="entry name" value="USP"/>
</dbReference>
<evidence type="ECO:0000313" key="5">
    <source>
        <dbReference type="JaponicusDB" id="SJAG_04215"/>
    </source>
</evidence>
<evidence type="ECO:0000313" key="6">
    <source>
        <dbReference type="Proteomes" id="UP000001744"/>
    </source>
</evidence>
<gene>
    <name evidence="5" type="primary">ubp1</name>
    <name evidence="4" type="ORF">SJAG_04215</name>
</gene>
<dbReference type="InterPro" id="IPR038765">
    <property type="entry name" value="Papain-like_cys_pep_sf"/>
</dbReference>
<dbReference type="MEROPS" id="C19.A55"/>
<feature type="domain" description="DUSP" evidence="3">
    <location>
        <begin position="24"/>
        <end position="122"/>
    </location>
</feature>
<dbReference type="RefSeq" id="XP_002175334.1">
    <property type="nucleotide sequence ID" value="XM_002175298.2"/>
</dbReference>
<dbReference type="CDD" id="cd02674">
    <property type="entry name" value="Peptidase_C19R"/>
    <property type="match status" value="1"/>
</dbReference>
<dbReference type="GO" id="GO:0006508">
    <property type="term" value="P:proteolysis"/>
    <property type="evidence" value="ECO:0007669"/>
    <property type="project" value="UniProtKB-KW"/>
</dbReference>
<comment type="catalytic activity">
    <reaction evidence="1">
        <text>Thiol-dependent hydrolysis of ester, thioester, amide, peptide and isopeptide bonds formed by the C-terminal Gly of ubiquitin (a 76-residue protein attached to proteins as an intracellular targeting signal).</text>
        <dbReference type="EC" id="3.4.19.12"/>
    </reaction>
</comment>
<organism evidence="4 6">
    <name type="scientific">Schizosaccharomyces japonicus (strain yFS275 / FY16936)</name>
    <name type="common">Fission yeast</name>
    <dbReference type="NCBI Taxonomy" id="402676"/>
    <lineage>
        <taxon>Eukaryota</taxon>
        <taxon>Fungi</taxon>
        <taxon>Dikarya</taxon>
        <taxon>Ascomycota</taxon>
        <taxon>Taphrinomycotina</taxon>
        <taxon>Schizosaccharomycetes</taxon>
        <taxon>Schizosaccharomycetales</taxon>
        <taxon>Schizosaccharomycetaceae</taxon>
        <taxon>Schizosaccharomyces</taxon>
    </lineage>
</organism>
<keyword evidence="1" id="KW-0833">Ubl conjugation pathway</keyword>
<protein>
    <recommendedName>
        <fullName evidence="1">Ubiquitin carboxyl-terminal hydrolase</fullName>
        <ecNumber evidence="1">3.4.19.12</ecNumber>
    </recommendedName>
</protein>
<dbReference type="Gene3D" id="3.90.70.10">
    <property type="entry name" value="Cysteine proteinases"/>
    <property type="match status" value="2"/>
</dbReference>
<dbReference type="HOGENOM" id="CLU_001060_7_1_1"/>
<dbReference type="EMBL" id="KE651167">
    <property type="protein sequence ID" value="EEB09041.1"/>
    <property type="molecule type" value="Genomic_DNA"/>
</dbReference>
<name>B6K687_SCHJY</name>
<dbReference type="JaponicusDB" id="SJAG_04215">
    <property type="gene designation" value="ubp1"/>
</dbReference>
<dbReference type="InterPro" id="IPR050185">
    <property type="entry name" value="Ub_carboxyl-term_hydrolase"/>
</dbReference>
<dbReference type="OrthoDB" id="292964at2759"/>
<keyword evidence="1 4" id="KW-0378">Hydrolase</keyword>
<dbReference type="OMA" id="KQQHSPN"/>
<evidence type="ECO:0000259" key="3">
    <source>
        <dbReference type="PROSITE" id="PS51283"/>
    </source>
</evidence>
<dbReference type="STRING" id="402676.B6K687"/>
<dbReference type="PROSITE" id="PS00972">
    <property type="entry name" value="USP_1"/>
    <property type="match status" value="1"/>
</dbReference>
<dbReference type="Proteomes" id="UP000001744">
    <property type="component" value="Unassembled WGS sequence"/>
</dbReference>
<comment type="similarity">
    <text evidence="1">Belongs to the peptidase C19 family.</text>
</comment>
<dbReference type="VEuPathDB" id="FungiDB:SJAG_04215"/>
<keyword evidence="1" id="KW-0645">Protease</keyword>
<dbReference type="Pfam" id="PF06337">
    <property type="entry name" value="DUSP"/>
    <property type="match status" value="1"/>
</dbReference>
<dbReference type="Gene3D" id="3.30.2230.10">
    <property type="entry name" value="DUSP-like"/>
    <property type="match status" value="1"/>
</dbReference>
<dbReference type="PROSITE" id="PS51283">
    <property type="entry name" value="DUSP"/>
    <property type="match status" value="1"/>
</dbReference>
<dbReference type="GeneID" id="7050610"/>
<dbReference type="InterPro" id="IPR001394">
    <property type="entry name" value="Peptidase_C19_UCH"/>
</dbReference>
<proteinExistence type="inferred from homology"/>
<sequence>MKLAAARTNLNEFDKTWVLPQDYDTENDPDEIINSIEKLNNWKDEKTAFLIQYDWFEALKDYLSENATRPGSIDQRPLVSDDNTLLSGLEEMIDYSIVSPKLWASLVSEFGLIGPALERNVLSIGSPSQREPFLDVYPPHFQLTILLNEDTQSASMYSAFPIRDGTLEAQMFRFSEASTVQEMEETVSDLLKLERGKFRLWYANQNYPIPPTISLDEFLKLGFMTLLSDDMNSMSLYELNIDRGLLVVELLCADGIWPTNLVLPKQTTSEGLVGIGGLYNLGNTCYMNSAIQCMFHTRELTGYFITNEYEKDVNYTNPLGMNGKVALSYASLVKQMNQQKPGSAIAPSSFKRIIGEFNTSFLGFSQQDSQEFIAFFLDGLHEDLNRVRKKPYVERPDLFEDNQQKVEQVANQCWEAYKKRNDSIVVSLFQGMYKSTLKCQQCQQISIVFDPFMYLTLPLPCEKRWKKCLTFMPDTPNQKPVALTLELDMDASISDMKNEVITKLSEMSIYVDTLLSCDIYWGKVHRIHYDHQKIRKAISKSDNIVLYGQKCCGDIVYAPVISASARDDICGAYQYRDAFGMPLQIQLPIGWVKQETIRESIISAYYATTGVGVGNNDFSILAYQSLKSNNAWEKTAETEVQKLTVLDEELVHVDAGTVFVAEWDEALKDKCFARGKMWIYGQQQPSTTETVTLNDCMREFSKPEKLSAKDAWYCPNCKDFRPATKTMEIWKLPKILVIHLNRFSCRKSWRRGKRNDLVTFPIEGLKLSEGSQNEWSTGTKDSFRPETCTKKYNLYAVDNHYGYMSSGHYTAFAKDFVSKKFYHFDDASQQLITEDDLVSPAAYVLFYELTE</sequence>
<evidence type="ECO:0000313" key="4">
    <source>
        <dbReference type="EMBL" id="EEB09041.1"/>
    </source>
</evidence>
<accession>B6K687</accession>
<dbReference type="PROSITE" id="PS50235">
    <property type="entry name" value="USP_3"/>
    <property type="match status" value="1"/>
</dbReference>
<dbReference type="InterPro" id="IPR006615">
    <property type="entry name" value="Pept_C19_DUSP"/>
</dbReference>
<dbReference type="eggNOG" id="KOG1870">
    <property type="taxonomic scope" value="Eukaryota"/>
</dbReference>
<dbReference type="SUPFAM" id="SSF54001">
    <property type="entry name" value="Cysteine proteinases"/>
    <property type="match status" value="1"/>
</dbReference>
<reference evidence="4 6" key="1">
    <citation type="journal article" date="2011" name="Science">
        <title>Comparative functional genomics of the fission yeasts.</title>
        <authorList>
            <person name="Rhind N."/>
            <person name="Chen Z."/>
            <person name="Yassour M."/>
            <person name="Thompson D.A."/>
            <person name="Haas B.J."/>
            <person name="Habib N."/>
            <person name="Wapinski I."/>
            <person name="Roy S."/>
            <person name="Lin M.F."/>
            <person name="Heiman D.I."/>
            <person name="Young S.K."/>
            <person name="Furuya K."/>
            <person name="Guo Y."/>
            <person name="Pidoux A."/>
            <person name="Chen H.M."/>
            <person name="Robbertse B."/>
            <person name="Goldberg J.M."/>
            <person name="Aoki K."/>
            <person name="Bayne E.H."/>
            <person name="Berlin A.M."/>
            <person name="Desjardins C.A."/>
            <person name="Dobbs E."/>
            <person name="Dukaj L."/>
            <person name="Fan L."/>
            <person name="FitzGerald M.G."/>
            <person name="French C."/>
            <person name="Gujja S."/>
            <person name="Hansen K."/>
            <person name="Keifenheim D."/>
            <person name="Levin J.Z."/>
            <person name="Mosher R.A."/>
            <person name="Mueller C.A."/>
            <person name="Pfiffner J."/>
            <person name="Priest M."/>
            <person name="Russ C."/>
            <person name="Smialowska A."/>
            <person name="Swoboda P."/>
            <person name="Sykes S.M."/>
            <person name="Vaughn M."/>
            <person name="Vengrova S."/>
            <person name="Yoder R."/>
            <person name="Zeng Q."/>
            <person name="Allshire R."/>
            <person name="Baulcombe D."/>
            <person name="Birren B.W."/>
            <person name="Brown W."/>
            <person name="Ekwall K."/>
            <person name="Kellis M."/>
            <person name="Leatherwood J."/>
            <person name="Levin H."/>
            <person name="Margalit H."/>
            <person name="Martienssen R."/>
            <person name="Nieduszynski C.A."/>
            <person name="Spatafora J.W."/>
            <person name="Friedman N."/>
            <person name="Dalgaard J.Z."/>
            <person name="Baumann P."/>
            <person name="Niki H."/>
            <person name="Regev A."/>
            <person name="Nusbaum C."/>
        </authorList>
    </citation>
    <scope>NUCLEOTIDE SEQUENCE [LARGE SCALE GENOMIC DNA]</scope>
    <source>
        <strain evidence="6">yFS275 / FY16936</strain>
    </source>
</reference>
<dbReference type="InterPro" id="IPR035927">
    <property type="entry name" value="DUSP-like_sf"/>
</dbReference>
<feature type="domain" description="USP" evidence="2">
    <location>
        <begin position="276"/>
        <end position="850"/>
    </location>
</feature>
<dbReference type="PANTHER" id="PTHR21646:SF97">
    <property type="entry name" value="UBIQUITIN CARBOXYL-TERMINAL HYDROLASE 1-RELATED"/>
    <property type="match status" value="1"/>
</dbReference>
<dbReference type="Pfam" id="PF00443">
    <property type="entry name" value="UCH"/>
    <property type="match status" value="1"/>
</dbReference>
<dbReference type="GO" id="GO:0004843">
    <property type="term" value="F:cysteine-type deubiquitinase activity"/>
    <property type="evidence" value="ECO:0007669"/>
    <property type="project" value="UniProtKB-UniRule"/>
</dbReference>
<dbReference type="PROSITE" id="PS00973">
    <property type="entry name" value="USP_2"/>
    <property type="match status" value="1"/>
</dbReference>
<dbReference type="SMART" id="SM00695">
    <property type="entry name" value="DUSP"/>
    <property type="match status" value="1"/>
</dbReference>
<dbReference type="SUPFAM" id="SSF143791">
    <property type="entry name" value="DUSP-like"/>
    <property type="match status" value="1"/>
</dbReference>
<dbReference type="GO" id="GO:0016579">
    <property type="term" value="P:protein deubiquitination"/>
    <property type="evidence" value="ECO:0007669"/>
    <property type="project" value="InterPro"/>
</dbReference>
<evidence type="ECO:0000259" key="2">
    <source>
        <dbReference type="PROSITE" id="PS50235"/>
    </source>
</evidence>
<evidence type="ECO:0000256" key="1">
    <source>
        <dbReference type="RuleBase" id="RU366025"/>
    </source>
</evidence>